<dbReference type="Gene3D" id="3.40.50.2000">
    <property type="entry name" value="Glycogen Phosphorylase B"/>
    <property type="match status" value="2"/>
</dbReference>
<comment type="caution">
    <text evidence="1">The sequence shown here is derived from an EMBL/GenBank/DDBJ whole genome shotgun (WGS) entry which is preliminary data.</text>
</comment>
<evidence type="ECO:0008006" key="2">
    <source>
        <dbReference type="Google" id="ProtNLM"/>
    </source>
</evidence>
<accession>X1CAQ4</accession>
<feature type="non-terminal residue" evidence="1">
    <location>
        <position position="275"/>
    </location>
</feature>
<evidence type="ECO:0000313" key="1">
    <source>
        <dbReference type="EMBL" id="GAH04552.1"/>
    </source>
</evidence>
<organism evidence="1">
    <name type="scientific">marine sediment metagenome</name>
    <dbReference type="NCBI Taxonomy" id="412755"/>
    <lineage>
        <taxon>unclassified sequences</taxon>
        <taxon>metagenomes</taxon>
        <taxon>ecological metagenomes</taxon>
    </lineage>
</organism>
<protein>
    <recommendedName>
        <fullName evidence="2">Glycosyl transferase family 1 domain-containing protein</fullName>
    </recommendedName>
</protein>
<dbReference type="EMBL" id="BART01020533">
    <property type="protein sequence ID" value="GAH04552.1"/>
    <property type="molecule type" value="Genomic_DNA"/>
</dbReference>
<dbReference type="AlphaFoldDB" id="X1CAQ4"/>
<dbReference type="SUPFAM" id="SSF53756">
    <property type="entry name" value="UDP-Glycosyltransferase/glycogen phosphorylase"/>
    <property type="match status" value="1"/>
</dbReference>
<reference evidence="1" key="1">
    <citation type="journal article" date="2014" name="Front. Microbiol.">
        <title>High frequency of phylogenetically diverse reductive dehalogenase-homologous genes in deep subseafloor sedimentary metagenomes.</title>
        <authorList>
            <person name="Kawai M."/>
            <person name="Futagami T."/>
            <person name="Toyoda A."/>
            <person name="Takaki Y."/>
            <person name="Nishi S."/>
            <person name="Hori S."/>
            <person name="Arai W."/>
            <person name="Tsubouchi T."/>
            <person name="Morono Y."/>
            <person name="Uchiyama I."/>
            <person name="Ito T."/>
            <person name="Fujiyama A."/>
            <person name="Inagaki F."/>
            <person name="Takami H."/>
        </authorList>
    </citation>
    <scope>NUCLEOTIDE SEQUENCE</scope>
    <source>
        <strain evidence="1">Expedition CK06-06</strain>
    </source>
</reference>
<sequence length="275" mass="31914">MKKLIIVGHSVCHLRQRLLGETTAKLGVKTTVIGPRDWGDEHYDPYIKKNFFFRPLQLAGPPSFYSFNLKKFLRTLSMFRPATIYCMEEMFTLFARECIKHAKALRCPLWFFTWENKIGFRLDGEFDRIEQQAIRVADGIICGNSLAMERMLKLGADKSKLFVLPQTGLNPDLFKNLNKEKVFDLVYHGRMVREKGLPFLESVAKELELKMLWIGSRGQYHPRYGEHIEWTPYEELPELINSAKIGIQIPFSYNGYCEQMNFSVGECCLAELPVI</sequence>
<gene>
    <name evidence="1" type="ORF">S01H4_38132</name>
</gene>
<proteinExistence type="predicted"/>
<name>X1CAQ4_9ZZZZ</name>